<dbReference type="Proteomes" id="UP000027341">
    <property type="component" value="Unassembled WGS sequence"/>
</dbReference>
<keyword evidence="1" id="KW-1133">Transmembrane helix</keyword>
<dbReference type="AlphaFoldDB" id="A0A066ZTF2"/>
<feature type="non-terminal residue" evidence="2">
    <location>
        <position position="1"/>
    </location>
</feature>
<accession>A0A066ZTF2</accession>
<comment type="caution">
    <text evidence="2">The sequence shown here is derived from an EMBL/GenBank/DDBJ whole genome shotgun (WGS) entry which is preliminary data.</text>
</comment>
<sequence>KPLIHYRLSNLQGSASIRKGVEEADFFLVINHYLAKKEVQELLGKHDGLNYRDLVRRDHVMRAINLFLSGREQESGNLLGKVFSWEMFQRSCQSKKGVITLIGALYLKFILFFKLRRFGAVSLDAIKSRFNK</sequence>
<proteinExistence type="predicted"/>
<evidence type="ECO:0000313" key="3">
    <source>
        <dbReference type="Proteomes" id="UP000027341"/>
    </source>
</evidence>
<evidence type="ECO:0000313" key="2">
    <source>
        <dbReference type="EMBL" id="KDN96752.1"/>
    </source>
</evidence>
<reference evidence="2 3" key="1">
    <citation type="submission" date="2014-04" db="EMBL/GenBank/DDBJ databases">
        <title>Draft genome sequence of Hydrogenovibrio marinus MH-110, a model organism for aerobic H2 metabolism.</title>
        <authorList>
            <person name="Cha H.J."/>
            <person name="Jo B.H."/>
            <person name="Hwang B.H."/>
        </authorList>
    </citation>
    <scope>NUCLEOTIDE SEQUENCE [LARGE SCALE GENOMIC DNA]</scope>
    <source>
        <strain evidence="2 3">MH-110</strain>
    </source>
</reference>
<keyword evidence="1" id="KW-0812">Transmembrane</keyword>
<gene>
    <name evidence="2" type="ORF">EI16_10935</name>
</gene>
<organism evidence="2 3">
    <name type="scientific">Hydrogenovibrio marinus</name>
    <dbReference type="NCBI Taxonomy" id="28885"/>
    <lineage>
        <taxon>Bacteria</taxon>
        <taxon>Pseudomonadati</taxon>
        <taxon>Pseudomonadota</taxon>
        <taxon>Gammaproteobacteria</taxon>
        <taxon>Thiotrichales</taxon>
        <taxon>Piscirickettsiaceae</taxon>
        <taxon>Hydrogenovibrio</taxon>
    </lineage>
</organism>
<keyword evidence="3" id="KW-1185">Reference proteome</keyword>
<dbReference type="EMBL" id="JMIU01000001">
    <property type="protein sequence ID" value="KDN96752.1"/>
    <property type="molecule type" value="Genomic_DNA"/>
</dbReference>
<protein>
    <submittedName>
        <fullName evidence="2">Uncharacterized protein</fullName>
    </submittedName>
</protein>
<feature type="transmembrane region" description="Helical" evidence="1">
    <location>
        <begin position="97"/>
        <end position="115"/>
    </location>
</feature>
<evidence type="ECO:0000256" key="1">
    <source>
        <dbReference type="SAM" id="Phobius"/>
    </source>
</evidence>
<name>A0A066ZTF2_HYDMR</name>
<dbReference type="RefSeq" id="WP_035629147.1">
    <property type="nucleotide sequence ID" value="NZ_JMIU01000001.1"/>
</dbReference>
<keyword evidence="1" id="KW-0472">Membrane</keyword>